<gene>
    <name evidence="1" type="ORF">NBG84_00155</name>
</gene>
<dbReference type="GO" id="GO:0016740">
    <property type="term" value="F:transferase activity"/>
    <property type="evidence" value="ECO:0007669"/>
    <property type="project" value="UniProtKB-KW"/>
</dbReference>
<dbReference type="EMBL" id="JAMQAW010000001">
    <property type="protein sequence ID" value="MCM2386738.1"/>
    <property type="molecule type" value="Genomic_DNA"/>
</dbReference>
<protein>
    <submittedName>
        <fullName evidence="1">Glycosyl transferase</fullName>
    </submittedName>
</protein>
<accession>A0ABT0UGY1</accession>
<comment type="caution">
    <text evidence="1">The sequence shown here is derived from an EMBL/GenBank/DDBJ whole genome shotgun (WGS) entry which is preliminary data.</text>
</comment>
<sequence>MRVNFVSRGHGYGHAARDLRIMAAMRQVNPGIQIRLASAGSGADYYRSRGVEAVDLGFDDADDMGEAASWRIWRFLYEHADADLVVSDEFLTVPGFCRHVLDIPNVLITDWFFAELGRPEFDAGLDNAGEVVVPDFPEAHPLSPATTAPVWYCGPLVDSFGPQRADARKALGIDEDALVLTVAAGGRPDRIAALRIQLQALQAWSGHAAIGDQLLLLSDPPPTRGRVPTAPNIQWVGRSDRPELYYRAADVVLADALGFTSCELVANGVPVIASVTPDPDRETRIGFTERMDTLERIGLLTRTSTDEDPAKLWDLVQEMRRRADGDPVSEDIWADPLEVATRILGHGRVS</sequence>
<reference evidence="1" key="1">
    <citation type="submission" date="2022-06" db="EMBL/GenBank/DDBJ databases">
        <title>Genome public.</title>
        <authorList>
            <person name="Sun Q."/>
        </authorList>
    </citation>
    <scope>NUCLEOTIDE SEQUENCE</scope>
    <source>
        <strain evidence="1">CWNU-1</strain>
    </source>
</reference>
<keyword evidence="2" id="KW-1185">Reference proteome</keyword>
<evidence type="ECO:0000313" key="2">
    <source>
        <dbReference type="Proteomes" id="UP001431429"/>
    </source>
</evidence>
<dbReference type="Proteomes" id="UP001431429">
    <property type="component" value="Unassembled WGS sequence"/>
</dbReference>
<keyword evidence="1" id="KW-0808">Transferase</keyword>
<dbReference type="RefSeq" id="WP_250917110.1">
    <property type="nucleotide sequence ID" value="NZ_JAMQAW010000001.1"/>
</dbReference>
<evidence type="ECO:0000313" key="1">
    <source>
        <dbReference type="EMBL" id="MCM2386738.1"/>
    </source>
</evidence>
<dbReference type="SUPFAM" id="SSF53756">
    <property type="entry name" value="UDP-Glycosyltransferase/glycogen phosphorylase"/>
    <property type="match status" value="1"/>
</dbReference>
<organism evidence="1 2">
    <name type="scientific">Streptomyces albipurpureus</name>
    <dbReference type="NCBI Taxonomy" id="2897419"/>
    <lineage>
        <taxon>Bacteria</taxon>
        <taxon>Bacillati</taxon>
        <taxon>Actinomycetota</taxon>
        <taxon>Actinomycetes</taxon>
        <taxon>Kitasatosporales</taxon>
        <taxon>Streptomycetaceae</taxon>
        <taxon>Streptomyces</taxon>
    </lineage>
</organism>
<name>A0ABT0UGY1_9ACTN</name>
<dbReference type="Gene3D" id="3.40.50.2000">
    <property type="entry name" value="Glycogen Phosphorylase B"/>
    <property type="match status" value="1"/>
</dbReference>
<proteinExistence type="predicted"/>